<accession>A0A3N4LJ28</accession>
<keyword evidence="8" id="KW-1185">Reference proteome</keyword>
<evidence type="ECO:0000256" key="2">
    <source>
        <dbReference type="ARBA" id="ARBA00007991"/>
    </source>
</evidence>
<dbReference type="GO" id="GO:0031267">
    <property type="term" value="F:small GTPase binding"/>
    <property type="evidence" value="ECO:0007669"/>
    <property type="project" value="InterPro"/>
</dbReference>
<dbReference type="EMBL" id="ML121549">
    <property type="protein sequence ID" value="RPB22907.1"/>
    <property type="molecule type" value="Genomic_DNA"/>
</dbReference>
<evidence type="ECO:0000313" key="7">
    <source>
        <dbReference type="EMBL" id="RPB22907.1"/>
    </source>
</evidence>
<dbReference type="Pfam" id="PF25758">
    <property type="entry name" value="TPR_IPO11"/>
    <property type="match status" value="1"/>
</dbReference>
<dbReference type="InterPro" id="IPR001494">
    <property type="entry name" value="Importin-beta_N"/>
</dbReference>
<organism evidence="7 8">
    <name type="scientific">Terfezia boudieri ATCC MYA-4762</name>
    <dbReference type="NCBI Taxonomy" id="1051890"/>
    <lineage>
        <taxon>Eukaryota</taxon>
        <taxon>Fungi</taxon>
        <taxon>Dikarya</taxon>
        <taxon>Ascomycota</taxon>
        <taxon>Pezizomycotina</taxon>
        <taxon>Pezizomycetes</taxon>
        <taxon>Pezizales</taxon>
        <taxon>Pezizaceae</taxon>
        <taxon>Terfezia</taxon>
    </lineage>
</organism>
<dbReference type="InterPro" id="IPR058669">
    <property type="entry name" value="TPR_IPO7/11-like"/>
</dbReference>
<protein>
    <submittedName>
        <fullName evidence="7">ARM repeat-containing protein</fullName>
    </submittedName>
</protein>
<dbReference type="SUPFAM" id="SSF48371">
    <property type="entry name" value="ARM repeat"/>
    <property type="match status" value="1"/>
</dbReference>
<dbReference type="Gene3D" id="1.25.10.10">
    <property type="entry name" value="Leucine-rich Repeat Variant"/>
    <property type="match status" value="1"/>
</dbReference>
<dbReference type="InterPro" id="IPR016024">
    <property type="entry name" value="ARM-type_fold"/>
</dbReference>
<reference evidence="7 8" key="1">
    <citation type="journal article" date="2018" name="Nat. Ecol. Evol.">
        <title>Pezizomycetes genomes reveal the molecular basis of ectomycorrhizal truffle lifestyle.</title>
        <authorList>
            <person name="Murat C."/>
            <person name="Payen T."/>
            <person name="Noel B."/>
            <person name="Kuo A."/>
            <person name="Morin E."/>
            <person name="Chen J."/>
            <person name="Kohler A."/>
            <person name="Krizsan K."/>
            <person name="Balestrini R."/>
            <person name="Da Silva C."/>
            <person name="Montanini B."/>
            <person name="Hainaut M."/>
            <person name="Levati E."/>
            <person name="Barry K.W."/>
            <person name="Belfiori B."/>
            <person name="Cichocki N."/>
            <person name="Clum A."/>
            <person name="Dockter R.B."/>
            <person name="Fauchery L."/>
            <person name="Guy J."/>
            <person name="Iotti M."/>
            <person name="Le Tacon F."/>
            <person name="Lindquist E.A."/>
            <person name="Lipzen A."/>
            <person name="Malagnac F."/>
            <person name="Mello A."/>
            <person name="Molinier V."/>
            <person name="Miyauchi S."/>
            <person name="Poulain J."/>
            <person name="Riccioni C."/>
            <person name="Rubini A."/>
            <person name="Sitrit Y."/>
            <person name="Splivallo R."/>
            <person name="Traeger S."/>
            <person name="Wang M."/>
            <person name="Zifcakova L."/>
            <person name="Wipf D."/>
            <person name="Zambonelli A."/>
            <person name="Paolocci F."/>
            <person name="Nowrousian M."/>
            <person name="Ottonello S."/>
            <person name="Baldrian P."/>
            <person name="Spatafora J.W."/>
            <person name="Henrissat B."/>
            <person name="Nagy L.G."/>
            <person name="Aury J.M."/>
            <person name="Wincker P."/>
            <person name="Grigoriev I.V."/>
            <person name="Bonfante P."/>
            <person name="Martin F.M."/>
        </authorList>
    </citation>
    <scope>NUCLEOTIDE SEQUENCE [LARGE SCALE GENOMIC DNA]</scope>
    <source>
        <strain evidence="7 8">ATCC MYA-4762</strain>
    </source>
</reference>
<evidence type="ECO:0000313" key="8">
    <source>
        <dbReference type="Proteomes" id="UP000267821"/>
    </source>
</evidence>
<dbReference type="InParanoid" id="A0A3N4LJ28"/>
<dbReference type="Proteomes" id="UP000267821">
    <property type="component" value="Unassembled WGS sequence"/>
</dbReference>
<dbReference type="GO" id="GO:0006606">
    <property type="term" value="P:protein import into nucleus"/>
    <property type="evidence" value="ECO:0007669"/>
    <property type="project" value="TreeGrafter"/>
</dbReference>
<comment type="subcellular location">
    <subcellularLocation>
        <location evidence="1">Nucleus</location>
    </subcellularLocation>
</comment>
<dbReference type="Pfam" id="PF03810">
    <property type="entry name" value="IBN_N"/>
    <property type="match status" value="1"/>
</dbReference>
<evidence type="ECO:0000256" key="5">
    <source>
        <dbReference type="SAM" id="MobiDB-lite"/>
    </source>
</evidence>
<sequence>MDADSVPLSHGTLLEVLQAASSPSQQLVQSASTQLSKWETTDPRLWSLLQDAYLDQSLPTEVRWIAILTLKNGVDKYWRKSAKNSIPKEIKELIRNRLLSSIDEQSPQLAIQNAVIIGKISRQDYPLDWPDVFPRLTAIIRTCSNDINQENALKLTRVLQILLHVIKEQSSGKLPRTRANLQTITPEMFSVLGNVYVRCVDMWAPTSSPAPELLLISLLCLKVLRRLLVSGFEFPNRHESVGQFWQILQQHLASFLNLTSGTGEYVKGIRKHVIHLGKIFLEMSRLHQLPFFLLPGSIDLVKSYWGLVVAHGETLANTKPIGASGTRRSEKDEQDDGDEEFREKVALHGMLLFWGCVKAVYQPTPTYRYRHNQEKEERATAVELLKSELLNEQILISCMEVLVTKYFMLRKGDLEGWEEDPEAWSMAWEDASESWEFLIRPCAEKLFMDLVAHEKTKLAGPLKQVFDSCSTPQHQDILFKDAVYTAIGLAAAVLQQDVNLDFDAFMTNTLVPEVQISQPWYNILRRRVAILIGQWVTVKISVGSRPTVYKIYQHLLEKSDPQNDLVVRLTAARSLKYAINDWDFNIEGFLPFADDMFEKLLGLMDEVETTETKMAILNVIGKMINRLDEKVEPFAERVVEIIPPLWEATGEEHIFKQAILVVLTKVVNAMREKSVKFHHMVLPLIKFGVESGTGMQVYLLEEGLELWDVTIKNTPTPTPHALLELVPYIFPLAEMGSETLRKVLEITESYIILAPREMIVHYREPLFMVFASLIGDLKSEPNRVVTGAVERVLGAAGNDEEAVQKIVKSMLDSGFLPKLFQGVHGNWEARQTTGPKKKYSKVDGIILTSYFQVLSRIVLGSTRVFVGVVEYIGQRTGEGFEKTMGWLLDEWFHHFGNMGYAKTRKLNLLAFTKLLECNQKWILIRLHELMAVWTDVVTESDNAQESAEDLIYWNEEDAMSIPHLQRLTRLTNDDPVASVDTRQWIKHYLLQSQEANGGGEKFASEWLLNIDTDVLKSFMKLGLV</sequence>
<proteinExistence type="inferred from homology"/>
<dbReference type="GO" id="GO:0005829">
    <property type="term" value="C:cytosol"/>
    <property type="evidence" value="ECO:0007669"/>
    <property type="project" value="TreeGrafter"/>
</dbReference>
<keyword evidence="3" id="KW-0813">Transport</keyword>
<dbReference type="PANTHER" id="PTHR10997:SF7">
    <property type="entry name" value="IMPORTIN-11"/>
    <property type="match status" value="1"/>
</dbReference>
<dbReference type="PANTHER" id="PTHR10997">
    <property type="entry name" value="IMPORTIN-7, 8, 11"/>
    <property type="match status" value="1"/>
</dbReference>
<feature type="domain" description="Importin N-terminal" evidence="6">
    <location>
        <begin position="31"/>
        <end position="104"/>
    </location>
</feature>
<dbReference type="PROSITE" id="PS50166">
    <property type="entry name" value="IMPORTIN_B_NT"/>
    <property type="match status" value="1"/>
</dbReference>
<evidence type="ECO:0000259" key="6">
    <source>
        <dbReference type="PROSITE" id="PS50166"/>
    </source>
</evidence>
<keyword evidence="4" id="KW-0539">Nucleus</keyword>
<evidence type="ECO:0000256" key="4">
    <source>
        <dbReference type="ARBA" id="ARBA00023242"/>
    </source>
</evidence>
<dbReference type="FunCoup" id="A0A3N4LJ28">
    <property type="interactions" value="1073"/>
</dbReference>
<dbReference type="SMART" id="SM00913">
    <property type="entry name" value="IBN_N"/>
    <property type="match status" value="1"/>
</dbReference>
<name>A0A3N4LJ28_9PEZI</name>
<comment type="similarity">
    <text evidence="2">Belongs to the importin beta family.</text>
</comment>
<evidence type="ECO:0000256" key="3">
    <source>
        <dbReference type="ARBA" id="ARBA00022448"/>
    </source>
</evidence>
<dbReference type="STRING" id="1051890.A0A3N4LJ28"/>
<dbReference type="AlphaFoldDB" id="A0A3N4LJ28"/>
<dbReference type="OrthoDB" id="361693at2759"/>
<dbReference type="InterPro" id="IPR011989">
    <property type="entry name" value="ARM-like"/>
</dbReference>
<feature type="region of interest" description="Disordered" evidence="5">
    <location>
        <begin position="320"/>
        <end position="339"/>
    </location>
</feature>
<gene>
    <name evidence="7" type="ORF">L211DRAFT_787880</name>
</gene>
<dbReference type="GO" id="GO:0005635">
    <property type="term" value="C:nuclear envelope"/>
    <property type="evidence" value="ECO:0007669"/>
    <property type="project" value="TreeGrafter"/>
</dbReference>
<evidence type="ECO:0000256" key="1">
    <source>
        <dbReference type="ARBA" id="ARBA00004123"/>
    </source>
</evidence>